<dbReference type="OrthoDB" id="8688000at2"/>
<evidence type="ECO:0000313" key="1">
    <source>
        <dbReference type="EMBL" id="TDP04912.1"/>
    </source>
</evidence>
<sequence length="72" mass="7638">MQRPLSITIHLDERPLELPAGTTLAALLALQQRAPESVATALNGLFVPREARTGTVLGHGDQVLLFKPIVGG</sequence>
<keyword evidence="2" id="KW-1185">Reference proteome</keyword>
<dbReference type="Pfam" id="PF02597">
    <property type="entry name" value="ThiS"/>
    <property type="match status" value="1"/>
</dbReference>
<dbReference type="RefSeq" id="WP_133605422.1">
    <property type="nucleotide sequence ID" value="NZ_JAUFPJ010000012.1"/>
</dbReference>
<dbReference type="AlphaFoldDB" id="A0A4R6MRP6"/>
<evidence type="ECO:0000313" key="2">
    <source>
        <dbReference type="Proteomes" id="UP000295357"/>
    </source>
</evidence>
<reference evidence="1 2" key="1">
    <citation type="submission" date="2019-03" db="EMBL/GenBank/DDBJ databases">
        <title>Genomic Encyclopedia of Type Strains, Phase IV (KMG-IV): sequencing the most valuable type-strain genomes for metagenomic binning, comparative biology and taxonomic classification.</title>
        <authorList>
            <person name="Goeker M."/>
        </authorList>
    </citation>
    <scope>NUCLEOTIDE SEQUENCE [LARGE SCALE GENOMIC DNA]</scope>
    <source>
        <strain evidence="1 2">DSM 25082</strain>
    </source>
</reference>
<dbReference type="InterPro" id="IPR003749">
    <property type="entry name" value="ThiS/MoaD-like"/>
</dbReference>
<dbReference type="InterPro" id="IPR012675">
    <property type="entry name" value="Beta-grasp_dom_sf"/>
</dbReference>
<dbReference type="NCBIfam" id="TIGR01683">
    <property type="entry name" value="thiS"/>
    <property type="match status" value="1"/>
</dbReference>
<accession>A0A4R6MRP6</accession>
<dbReference type="Gene3D" id="3.10.20.30">
    <property type="match status" value="1"/>
</dbReference>
<comment type="caution">
    <text evidence="1">The sequence shown here is derived from an EMBL/GenBank/DDBJ whole genome shotgun (WGS) entry which is preliminary data.</text>
</comment>
<proteinExistence type="predicted"/>
<organism evidence="1 2">
    <name type="scientific">Roseateles asaccharophilus</name>
    <dbReference type="NCBI Taxonomy" id="582607"/>
    <lineage>
        <taxon>Bacteria</taxon>
        <taxon>Pseudomonadati</taxon>
        <taxon>Pseudomonadota</taxon>
        <taxon>Betaproteobacteria</taxon>
        <taxon>Burkholderiales</taxon>
        <taxon>Sphaerotilaceae</taxon>
        <taxon>Roseateles</taxon>
    </lineage>
</organism>
<dbReference type="EMBL" id="SNXE01000013">
    <property type="protein sequence ID" value="TDP04912.1"/>
    <property type="molecule type" value="Genomic_DNA"/>
</dbReference>
<dbReference type="SUPFAM" id="SSF54285">
    <property type="entry name" value="MoaD/ThiS"/>
    <property type="match status" value="1"/>
</dbReference>
<dbReference type="InterPro" id="IPR010035">
    <property type="entry name" value="Thi_S"/>
</dbReference>
<dbReference type="InterPro" id="IPR016155">
    <property type="entry name" value="Mopterin_synth/thiamin_S_b"/>
</dbReference>
<name>A0A4R6MRP6_9BURK</name>
<dbReference type="Proteomes" id="UP000295357">
    <property type="component" value="Unassembled WGS sequence"/>
</dbReference>
<gene>
    <name evidence="1" type="ORF">DFR39_11323</name>
</gene>
<protein>
    <submittedName>
        <fullName evidence="1">Sulfur carrier protein ThiS</fullName>
    </submittedName>
</protein>
<dbReference type="CDD" id="cd00565">
    <property type="entry name" value="Ubl_ThiS"/>
    <property type="match status" value="1"/>
</dbReference>